<dbReference type="Proteomes" id="UP000663828">
    <property type="component" value="Unassembled WGS sequence"/>
</dbReference>
<keyword evidence="3" id="KW-1185">Reference proteome</keyword>
<name>A0A814GAT5_ADIRI</name>
<dbReference type="Gene3D" id="3.80.10.10">
    <property type="entry name" value="Ribonuclease Inhibitor"/>
    <property type="match status" value="1"/>
</dbReference>
<dbReference type="EMBL" id="CAJNOR010000049">
    <property type="protein sequence ID" value="CAF0773166.1"/>
    <property type="molecule type" value="Genomic_DNA"/>
</dbReference>
<sequence length="561" mass="67120">MTMKFEFLPNEILIFCFEYFNIFELFSSFDRLNLRFSKLIRHVPLQLNLQNTSKQLFDQFCTHLSSNPEIQQQIYSLHLSNRHSSGQIQHFLTYFTLKDFSHLQFLSLVDVQRRQISRITSSLPSLLSLQIRHIDNDYELMEHLPMDRLQRLSILSLHSVRKRLPDTFNIRKLTILACLVDDLINHLFDYFPRLESFHVQFVSPYNYPLEREIPAQKSQGIHLKHLTIDLFKYDFEQFELFAKQIPNLRSLSIKSRGNSMINARRWEDLIQTSLKHLKIFKFQFTCDHHQIPHLERFQSEFWWKEHQWHTEYSRDKHFALVYTVPYPSTILKLDLQSQRFPGRNFDHVFDRVTNLTLSHELIHKRCDYYFPTIETLEVLIDGWDVLIPVRIEDLKTIINLNSLTHVNVSNYERSSTCHLLLSVFPHAPNLIWITMNPEYFSSVAENTKLCQYFYQRIRKVDMIKYDHSSFEDYEDMARFCEIFANIEQLVCHVREVNSVFILLDRLKKLSTAEICFPAQTYPDSSSAVFKEQEDKYNYFFHIESISRIIAKVSIWIGERAK</sequence>
<evidence type="ECO:0008006" key="5">
    <source>
        <dbReference type="Google" id="ProtNLM"/>
    </source>
</evidence>
<dbReference type="SUPFAM" id="SSF52058">
    <property type="entry name" value="L domain-like"/>
    <property type="match status" value="1"/>
</dbReference>
<protein>
    <recommendedName>
        <fullName evidence="5">F-box domain-containing protein</fullName>
    </recommendedName>
</protein>
<evidence type="ECO:0000313" key="2">
    <source>
        <dbReference type="EMBL" id="CAF0991659.1"/>
    </source>
</evidence>
<proteinExistence type="predicted"/>
<dbReference type="InterPro" id="IPR032675">
    <property type="entry name" value="LRR_dom_sf"/>
</dbReference>
<dbReference type="Proteomes" id="UP000663852">
    <property type="component" value="Unassembled WGS sequence"/>
</dbReference>
<evidence type="ECO:0000313" key="1">
    <source>
        <dbReference type="EMBL" id="CAF0773166.1"/>
    </source>
</evidence>
<dbReference type="AlphaFoldDB" id="A0A814GAT5"/>
<organism evidence="2 4">
    <name type="scientific">Adineta ricciae</name>
    <name type="common">Rotifer</name>
    <dbReference type="NCBI Taxonomy" id="249248"/>
    <lineage>
        <taxon>Eukaryota</taxon>
        <taxon>Metazoa</taxon>
        <taxon>Spiralia</taxon>
        <taxon>Gnathifera</taxon>
        <taxon>Rotifera</taxon>
        <taxon>Eurotatoria</taxon>
        <taxon>Bdelloidea</taxon>
        <taxon>Adinetida</taxon>
        <taxon>Adinetidae</taxon>
        <taxon>Adineta</taxon>
    </lineage>
</organism>
<accession>A0A814GAT5</accession>
<gene>
    <name evidence="2" type="ORF">EDS130_LOCUS14425</name>
    <name evidence="1" type="ORF">XAT740_LOCUS1562</name>
</gene>
<evidence type="ECO:0000313" key="3">
    <source>
        <dbReference type="Proteomes" id="UP000663828"/>
    </source>
</evidence>
<comment type="caution">
    <text evidence="2">The sequence shown here is derived from an EMBL/GenBank/DDBJ whole genome shotgun (WGS) entry which is preliminary data.</text>
</comment>
<reference evidence="2" key="1">
    <citation type="submission" date="2021-02" db="EMBL/GenBank/DDBJ databases">
        <authorList>
            <person name="Nowell W R."/>
        </authorList>
    </citation>
    <scope>NUCLEOTIDE SEQUENCE</scope>
</reference>
<dbReference type="EMBL" id="CAJNOJ010000058">
    <property type="protein sequence ID" value="CAF0991659.1"/>
    <property type="molecule type" value="Genomic_DNA"/>
</dbReference>
<evidence type="ECO:0000313" key="4">
    <source>
        <dbReference type="Proteomes" id="UP000663852"/>
    </source>
</evidence>
<dbReference type="OrthoDB" id="10020480at2759"/>